<feature type="non-terminal residue" evidence="1">
    <location>
        <position position="36"/>
    </location>
</feature>
<protein>
    <submittedName>
        <fullName evidence="1">Uncharacterized protein</fullName>
    </submittedName>
</protein>
<dbReference type="EMBL" id="BART01026613">
    <property type="protein sequence ID" value="GAG99008.1"/>
    <property type="molecule type" value="Genomic_DNA"/>
</dbReference>
<name>X1CSG2_9ZZZZ</name>
<evidence type="ECO:0000313" key="1">
    <source>
        <dbReference type="EMBL" id="GAG99008.1"/>
    </source>
</evidence>
<dbReference type="AlphaFoldDB" id="X1CSG2"/>
<sequence length="36" mass="4112">MKILIVAHLDDELLWFNPQSFDKIIVAFLGRADKPG</sequence>
<proteinExistence type="predicted"/>
<organism evidence="1">
    <name type="scientific">marine sediment metagenome</name>
    <dbReference type="NCBI Taxonomy" id="412755"/>
    <lineage>
        <taxon>unclassified sequences</taxon>
        <taxon>metagenomes</taxon>
        <taxon>ecological metagenomes</taxon>
    </lineage>
</organism>
<accession>X1CSG2</accession>
<reference evidence="1" key="1">
    <citation type="journal article" date="2014" name="Front. Microbiol.">
        <title>High frequency of phylogenetically diverse reductive dehalogenase-homologous genes in deep subseafloor sedimentary metagenomes.</title>
        <authorList>
            <person name="Kawai M."/>
            <person name="Futagami T."/>
            <person name="Toyoda A."/>
            <person name="Takaki Y."/>
            <person name="Nishi S."/>
            <person name="Hori S."/>
            <person name="Arai W."/>
            <person name="Tsubouchi T."/>
            <person name="Morono Y."/>
            <person name="Uchiyama I."/>
            <person name="Ito T."/>
            <person name="Fujiyama A."/>
            <person name="Inagaki F."/>
            <person name="Takami H."/>
        </authorList>
    </citation>
    <scope>NUCLEOTIDE SEQUENCE</scope>
    <source>
        <strain evidence="1">Expedition CK06-06</strain>
    </source>
</reference>
<gene>
    <name evidence="1" type="ORF">S01H4_47412</name>
</gene>
<comment type="caution">
    <text evidence="1">The sequence shown here is derived from an EMBL/GenBank/DDBJ whole genome shotgun (WGS) entry which is preliminary data.</text>
</comment>